<reference evidence="1 2" key="1">
    <citation type="journal article" date="2016" name="Nat. Commun.">
        <title>Thousands of microbial genomes shed light on interconnected biogeochemical processes in an aquifer system.</title>
        <authorList>
            <person name="Anantharaman K."/>
            <person name="Brown C.T."/>
            <person name="Hug L.A."/>
            <person name="Sharon I."/>
            <person name="Castelle C.J."/>
            <person name="Probst A.J."/>
            <person name="Thomas B.C."/>
            <person name="Singh A."/>
            <person name="Wilkins M.J."/>
            <person name="Karaoz U."/>
            <person name="Brodie E.L."/>
            <person name="Williams K.H."/>
            <person name="Hubbard S.S."/>
            <person name="Banfield J.F."/>
        </authorList>
    </citation>
    <scope>NUCLEOTIDE SEQUENCE [LARGE SCALE GENOMIC DNA]</scope>
</reference>
<evidence type="ECO:0000313" key="2">
    <source>
        <dbReference type="Proteomes" id="UP000178186"/>
    </source>
</evidence>
<comment type="caution">
    <text evidence="1">The sequence shown here is derived from an EMBL/GenBank/DDBJ whole genome shotgun (WGS) entry which is preliminary data.</text>
</comment>
<evidence type="ECO:0000313" key="1">
    <source>
        <dbReference type="EMBL" id="OGZ55126.1"/>
    </source>
</evidence>
<organism evidence="1 2">
    <name type="scientific">Candidatus Ryanbacteria bacterium RIFCSPLOWO2_02_FULL_45_11c</name>
    <dbReference type="NCBI Taxonomy" id="1802128"/>
    <lineage>
        <taxon>Bacteria</taxon>
        <taxon>Candidatus Ryaniibacteriota</taxon>
    </lineage>
</organism>
<dbReference type="EMBL" id="MHNY01000032">
    <property type="protein sequence ID" value="OGZ55126.1"/>
    <property type="molecule type" value="Genomic_DNA"/>
</dbReference>
<sequence>MNSSISKTFLEQKLEETSALFEKTESQEKKDTLREEAYWLTQALESKTPEDVLTRAFSFWEKSNRKTGLKPFKLPTEISKEIPPPPAMLTLWGTLDRAFQSGEGLDDQHVSDIFNRLPPASQTHFIDTLTNHIRDSFEEQTYVKKTPSDSYDISPILKDEALLLSLVEKTKQTVQIKEENIQRLAQKLTDWLRYNQNAPTTEERLEEALYGPEALKTYMVTDSGENVGLRQKVMEGGALTPKQEETILAYLPAYERLIRDRLRMSTAEYLRLRHVSVEKLLDAVPPDPKQLALVAQSAVRQDLLAVPDAEFQKRVRAAILIRAYSFSKELRHASIRQFFRGVVEK</sequence>
<proteinExistence type="predicted"/>
<dbReference type="AlphaFoldDB" id="A0A1G2GY36"/>
<accession>A0A1G2GY36</accession>
<dbReference type="Proteomes" id="UP000178186">
    <property type="component" value="Unassembled WGS sequence"/>
</dbReference>
<protein>
    <submittedName>
        <fullName evidence="1">Uncharacterized protein</fullName>
    </submittedName>
</protein>
<gene>
    <name evidence="1" type="ORF">A3H64_02935</name>
</gene>
<name>A0A1G2GY36_9BACT</name>